<reference evidence="5 6" key="1">
    <citation type="submission" date="2018-09" db="EMBL/GenBank/DDBJ databases">
        <title>Genome sequencing of strain 6GH32-13.</title>
        <authorList>
            <person name="Weon H.-Y."/>
            <person name="Heo J."/>
            <person name="Kwon S.-W."/>
        </authorList>
    </citation>
    <scope>NUCLEOTIDE SEQUENCE [LARGE SCALE GENOMIC DNA]</scope>
    <source>
        <strain evidence="5 6">5GH32-13</strain>
    </source>
</reference>
<feature type="domain" description="Thioredoxin" evidence="4">
    <location>
        <begin position="445"/>
        <end position="589"/>
    </location>
</feature>
<dbReference type="InterPro" id="IPR013766">
    <property type="entry name" value="Thioredoxin_domain"/>
</dbReference>
<dbReference type="PROSITE" id="PS00194">
    <property type="entry name" value="THIOREDOXIN_1"/>
    <property type="match status" value="1"/>
</dbReference>
<dbReference type="Proteomes" id="UP000263900">
    <property type="component" value="Chromosome"/>
</dbReference>
<evidence type="ECO:0000313" key="6">
    <source>
        <dbReference type="Proteomes" id="UP000263900"/>
    </source>
</evidence>
<keyword evidence="2" id="KW-0201">Cytochrome c-type biogenesis</keyword>
<sequence length="590" mass="66759">MLCFVILSCISMQAQDRVTIAPQYPERGSTVTITYDPQAPGAGIPVDASSVTLVFSYSNLYDVAYRVNMQKKGNLWTTSFVLARYATFATFYLQSGEAIDKPAANRHYELAVYTGKTPIRDGHLYKGYSLSAQMGKSPELGAKQAEQFQEELNLYPDNYEARLRLLNYQMSKASGTEKEKIRQQALQVIAAKFYQAPTVPGNMNKVTMGYLIIGENSRLDSIRKVVREKYPDTELGRELYTSFIAKEKDTAEQIALFEKALKKETLKNEKSFVEMHDRLFNIYAARRNAAKALYHARKTARKTDDPYWPVTLKGIAQTLLDNDLALDSARAYTEQALGLANQFPVGVIRYFPETGYIFPYVDDSTRQATYDKASGNLLSMLGLIAMKQGRTNDANNNMEAAMQKASDKETLDNVALFYQQTGNTAKLQQLQALREKKMLDKVKTQRINRPAPVFSFVDLTGKPVPQETWKNKVVIIDFWATWCVPCMQEMPYIQKLYEKYKDNPAVQFMIVNSGARNTLADAQGWNGNKKYGFPVFFNTDPEVGDKFKFTLIPATYVINKEGNIQFSNIGFEGPDVEMKLKLQIELLLAP</sequence>
<dbReference type="InterPro" id="IPR050553">
    <property type="entry name" value="Thioredoxin_ResA/DsbE_sf"/>
</dbReference>
<comment type="subcellular location">
    <subcellularLocation>
        <location evidence="1">Cell envelope</location>
    </subcellularLocation>
</comment>
<dbReference type="Gene3D" id="1.25.40.10">
    <property type="entry name" value="Tetratricopeptide repeat domain"/>
    <property type="match status" value="1"/>
</dbReference>
<dbReference type="EMBL" id="CP032157">
    <property type="protein sequence ID" value="AXY73444.1"/>
    <property type="molecule type" value="Genomic_DNA"/>
</dbReference>
<evidence type="ECO:0000256" key="1">
    <source>
        <dbReference type="ARBA" id="ARBA00004196"/>
    </source>
</evidence>
<evidence type="ECO:0000259" key="4">
    <source>
        <dbReference type="PROSITE" id="PS51352"/>
    </source>
</evidence>
<dbReference type="GO" id="GO:0017004">
    <property type="term" value="P:cytochrome complex assembly"/>
    <property type="evidence" value="ECO:0007669"/>
    <property type="project" value="UniProtKB-KW"/>
</dbReference>
<dbReference type="InterPro" id="IPR011990">
    <property type="entry name" value="TPR-like_helical_dom_sf"/>
</dbReference>
<accession>A0A3B7MGF3</accession>
<dbReference type="GO" id="GO:0016491">
    <property type="term" value="F:oxidoreductase activity"/>
    <property type="evidence" value="ECO:0007669"/>
    <property type="project" value="InterPro"/>
</dbReference>
<dbReference type="GO" id="GO:0006950">
    <property type="term" value="P:response to stress"/>
    <property type="evidence" value="ECO:0007669"/>
    <property type="project" value="UniProtKB-ARBA"/>
</dbReference>
<keyword evidence="6" id="KW-1185">Reference proteome</keyword>
<dbReference type="KEGG" id="pseg:D3H65_05405"/>
<dbReference type="AlphaFoldDB" id="A0A3B7MGF3"/>
<dbReference type="OrthoDB" id="634996at2"/>
<dbReference type="Gene3D" id="3.40.30.10">
    <property type="entry name" value="Glutaredoxin"/>
    <property type="match status" value="1"/>
</dbReference>
<name>A0A3B7MGF3_9BACT</name>
<dbReference type="PROSITE" id="PS51352">
    <property type="entry name" value="THIOREDOXIN_2"/>
    <property type="match status" value="1"/>
</dbReference>
<protein>
    <submittedName>
        <fullName evidence="5">TlpA family protein disulfide reductase</fullName>
    </submittedName>
</protein>
<dbReference type="InterPro" id="IPR013740">
    <property type="entry name" value="Redoxin"/>
</dbReference>
<dbReference type="PANTHER" id="PTHR42852:SF13">
    <property type="entry name" value="PROTEIN DIPZ"/>
    <property type="match status" value="1"/>
</dbReference>
<proteinExistence type="predicted"/>
<dbReference type="GO" id="GO:0030313">
    <property type="term" value="C:cell envelope"/>
    <property type="evidence" value="ECO:0007669"/>
    <property type="project" value="UniProtKB-SubCell"/>
</dbReference>
<organism evidence="5 6">
    <name type="scientific">Paraflavitalea soli</name>
    <dbReference type="NCBI Taxonomy" id="2315862"/>
    <lineage>
        <taxon>Bacteria</taxon>
        <taxon>Pseudomonadati</taxon>
        <taxon>Bacteroidota</taxon>
        <taxon>Chitinophagia</taxon>
        <taxon>Chitinophagales</taxon>
        <taxon>Chitinophagaceae</taxon>
        <taxon>Paraflavitalea</taxon>
    </lineage>
</organism>
<evidence type="ECO:0000256" key="2">
    <source>
        <dbReference type="ARBA" id="ARBA00022748"/>
    </source>
</evidence>
<gene>
    <name evidence="5" type="ORF">D3H65_05405</name>
</gene>
<dbReference type="CDD" id="cd02966">
    <property type="entry name" value="TlpA_like_family"/>
    <property type="match status" value="1"/>
</dbReference>
<dbReference type="Pfam" id="PF08534">
    <property type="entry name" value="Redoxin"/>
    <property type="match status" value="1"/>
</dbReference>
<keyword evidence="3" id="KW-0676">Redox-active center</keyword>
<evidence type="ECO:0000313" key="5">
    <source>
        <dbReference type="EMBL" id="AXY73444.1"/>
    </source>
</evidence>
<dbReference type="SUPFAM" id="SSF52833">
    <property type="entry name" value="Thioredoxin-like"/>
    <property type="match status" value="1"/>
</dbReference>
<dbReference type="PANTHER" id="PTHR42852">
    <property type="entry name" value="THIOL:DISULFIDE INTERCHANGE PROTEIN DSBE"/>
    <property type="match status" value="1"/>
</dbReference>
<dbReference type="InterPro" id="IPR017937">
    <property type="entry name" value="Thioredoxin_CS"/>
</dbReference>
<dbReference type="InterPro" id="IPR036249">
    <property type="entry name" value="Thioredoxin-like_sf"/>
</dbReference>
<evidence type="ECO:0000256" key="3">
    <source>
        <dbReference type="ARBA" id="ARBA00023284"/>
    </source>
</evidence>